<dbReference type="InterPro" id="IPR045851">
    <property type="entry name" value="AMP-bd_C_sf"/>
</dbReference>
<sequence length="548" mass="59205">MAGGPTTLPATEAADGELTEADLSLDGPVTTETWLGAPARSYPRRPRSIVAVLEQAARRWPDALAMVDETGARATFAELADLVRGGAAEQRRRGLVTGDRVVVAARNRLDMAVAIFSCAAAGTVLVGLNLRLARDEWAWMIRRSTPRLVLGQPELLPALTEAAEIAGLPADRVERLRLPDPVADAGRSAFEPDEADAYQVVWTSGTTGRPKASKVVHRCSVHSAMSYQKVLGLRPGDRTAVLFPLYYISAMHAHVLPAMLAGATSVLVETNEPGRWLDLLARHQVTWAYAVPSWWSLVAREPRFTAAGLPALRVAAAGGAPFPAELVALFRQRLPDTRLIDVYGLTETHSPATMLLDEEFATRPGSVGRALPCMAVEIRDDEGRPLPTGQVGEVFLRGSLVTTGYWGDAEATAAGIVDGWFRSGDVGRVDADGYLYVLDRKKDMINRGGHKVFSAEVERVIRQCPGVADVAVVAVPDRVAGEAVAAVVVTDEGTRLAPLAVRRWVRDRLADYAAPTVVRFTEELPRNSTGKTDKLALRRMLAPAKEQR</sequence>
<feature type="domain" description="AMP-dependent synthetase/ligase" evidence="1">
    <location>
        <begin position="53"/>
        <end position="406"/>
    </location>
</feature>
<dbReference type="PANTHER" id="PTHR43767:SF1">
    <property type="entry name" value="NONRIBOSOMAL PEPTIDE SYNTHASE PES1 (EUROFUNG)-RELATED"/>
    <property type="match status" value="1"/>
</dbReference>
<dbReference type="Pfam" id="PF00501">
    <property type="entry name" value="AMP-binding"/>
    <property type="match status" value="1"/>
</dbReference>
<gene>
    <name evidence="3" type="ORF">GA0070616_0612</name>
</gene>
<dbReference type="OrthoDB" id="9803968at2"/>
<evidence type="ECO:0000313" key="3">
    <source>
        <dbReference type="EMBL" id="SCL15041.1"/>
    </source>
</evidence>
<dbReference type="EMBL" id="FMHT01000003">
    <property type="protein sequence ID" value="SCL15041.1"/>
    <property type="molecule type" value="Genomic_DNA"/>
</dbReference>
<dbReference type="InterPro" id="IPR042099">
    <property type="entry name" value="ANL_N_sf"/>
</dbReference>
<evidence type="ECO:0000313" key="4">
    <source>
        <dbReference type="Proteomes" id="UP000199699"/>
    </source>
</evidence>
<reference evidence="3 4" key="1">
    <citation type="submission" date="2016-06" db="EMBL/GenBank/DDBJ databases">
        <authorList>
            <person name="Kjaerup R.B."/>
            <person name="Dalgaard T.S."/>
            <person name="Juul-Madsen H.R."/>
        </authorList>
    </citation>
    <scope>NUCLEOTIDE SEQUENCE [LARGE SCALE GENOMIC DNA]</scope>
    <source>
        <strain evidence="3 4">DSM 43818</strain>
    </source>
</reference>
<evidence type="ECO:0000259" key="1">
    <source>
        <dbReference type="Pfam" id="PF00501"/>
    </source>
</evidence>
<dbReference type="Proteomes" id="UP000199699">
    <property type="component" value="Unassembled WGS sequence"/>
</dbReference>
<dbReference type="STRING" id="145857.GA0070616_0612"/>
<dbReference type="Gene3D" id="3.40.50.12780">
    <property type="entry name" value="N-terminal domain of ligase-like"/>
    <property type="match status" value="1"/>
</dbReference>
<dbReference type="GO" id="GO:0016878">
    <property type="term" value="F:acid-thiol ligase activity"/>
    <property type="evidence" value="ECO:0007669"/>
    <property type="project" value="UniProtKB-ARBA"/>
</dbReference>
<proteinExistence type="predicted"/>
<keyword evidence="4" id="KW-1185">Reference proteome</keyword>
<dbReference type="Pfam" id="PF13193">
    <property type="entry name" value="AMP-binding_C"/>
    <property type="match status" value="1"/>
</dbReference>
<dbReference type="SUPFAM" id="SSF56801">
    <property type="entry name" value="Acetyl-CoA synthetase-like"/>
    <property type="match status" value="1"/>
</dbReference>
<protein>
    <submittedName>
        <fullName evidence="3">O-succinylbenzoic acid--CoA ligase</fullName>
    </submittedName>
</protein>
<dbReference type="InterPro" id="IPR050237">
    <property type="entry name" value="ATP-dep_AMP-bd_enzyme"/>
</dbReference>
<accession>A0A1C6RD58</accession>
<dbReference type="RefSeq" id="WP_091075790.1">
    <property type="nucleotide sequence ID" value="NZ_FMHT01000003.1"/>
</dbReference>
<evidence type="ECO:0000259" key="2">
    <source>
        <dbReference type="Pfam" id="PF13193"/>
    </source>
</evidence>
<dbReference type="AlphaFoldDB" id="A0A1C6RD58"/>
<name>A0A1C6RD58_9ACTN</name>
<keyword evidence="3" id="KW-0436">Ligase</keyword>
<dbReference type="InterPro" id="IPR025110">
    <property type="entry name" value="AMP-bd_C"/>
</dbReference>
<dbReference type="Gene3D" id="3.30.300.30">
    <property type="match status" value="1"/>
</dbReference>
<feature type="domain" description="AMP-binding enzyme C-terminal" evidence="2">
    <location>
        <begin position="456"/>
        <end position="531"/>
    </location>
</feature>
<dbReference type="PANTHER" id="PTHR43767">
    <property type="entry name" value="LONG-CHAIN-FATTY-ACID--COA LIGASE"/>
    <property type="match status" value="1"/>
</dbReference>
<organism evidence="3 4">
    <name type="scientific">Micromonospora nigra</name>
    <dbReference type="NCBI Taxonomy" id="145857"/>
    <lineage>
        <taxon>Bacteria</taxon>
        <taxon>Bacillati</taxon>
        <taxon>Actinomycetota</taxon>
        <taxon>Actinomycetes</taxon>
        <taxon>Micromonosporales</taxon>
        <taxon>Micromonosporaceae</taxon>
        <taxon>Micromonospora</taxon>
    </lineage>
</organism>
<dbReference type="InterPro" id="IPR000873">
    <property type="entry name" value="AMP-dep_synth/lig_dom"/>
</dbReference>